<dbReference type="RefSeq" id="WP_035621522.1">
    <property type="nucleotide sequence ID" value="NZ_JBEWQG010000024.1"/>
</dbReference>
<evidence type="ECO:0000313" key="2">
    <source>
        <dbReference type="EMBL" id="OXA90229.1"/>
    </source>
</evidence>
<reference evidence="2 4" key="2">
    <citation type="submission" date="2016-11" db="EMBL/GenBank/DDBJ databases">
        <title>Whole genomes of Flavobacteriaceae.</title>
        <authorList>
            <person name="Stine C."/>
            <person name="Li C."/>
            <person name="Tadesse D."/>
        </authorList>
    </citation>
    <scope>NUCLEOTIDE SEQUENCE [LARGE SCALE GENOMIC DNA]</scope>
    <source>
        <strain evidence="2 4">ATCC 29551</strain>
    </source>
</reference>
<accession>A0A086AIQ7</accession>
<keyword evidence="4" id="KW-1185">Reference proteome</keyword>
<evidence type="ECO:0000313" key="3">
    <source>
        <dbReference type="Proteomes" id="UP000028712"/>
    </source>
</evidence>
<sequence>MKNLILILLLIFISCNRKNQSDYRISAVCEKIIVQDSINKISIHFLVSFDNPNEKEMVFFANSYNINTHQKKYKFAGVYLRFNNSNILLGQPNSSTVFHIKPKSKIKILYTYSKQYQNERLNIDNSKSFIKQLNEIKLYYKYNKKVMDSILFSDENLKSNVATFTSNFEIKLKNTPIEFNKHITIEDVNKLGIVKQR</sequence>
<dbReference type="EMBL" id="JPRM01000014">
    <property type="protein sequence ID" value="KFF16571.1"/>
    <property type="molecule type" value="Genomic_DNA"/>
</dbReference>
<dbReference type="STRING" id="991.IW20_10410"/>
<evidence type="ECO:0000313" key="4">
    <source>
        <dbReference type="Proteomes" id="UP000198424"/>
    </source>
</evidence>
<gene>
    <name evidence="2" type="ORF">B0A62_19340</name>
    <name evidence="1" type="ORF">IW20_10410</name>
</gene>
<proteinExistence type="predicted"/>
<protein>
    <recommendedName>
        <fullName evidence="5">Lipoprotein</fullName>
    </recommendedName>
</protein>
<dbReference type="AlphaFoldDB" id="A0A086AIQ7"/>
<comment type="caution">
    <text evidence="1">The sequence shown here is derived from an EMBL/GenBank/DDBJ whole genome shotgun (WGS) entry which is preliminary data.</text>
</comment>
<organism evidence="1 3">
    <name type="scientific">Flavobacterium hydatis</name>
    <name type="common">Cytophaga aquatilis</name>
    <dbReference type="NCBI Taxonomy" id="991"/>
    <lineage>
        <taxon>Bacteria</taxon>
        <taxon>Pseudomonadati</taxon>
        <taxon>Bacteroidota</taxon>
        <taxon>Flavobacteriia</taxon>
        <taxon>Flavobacteriales</taxon>
        <taxon>Flavobacteriaceae</taxon>
        <taxon>Flavobacterium</taxon>
    </lineage>
</organism>
<evidence type="ECO:0000313" key="1">
    <source>
        <dbReference type="EMBL" id="KFF16571.1"/>
    </source>
</evidence>
<name>A0A086AIQ7_FLAHY</name>
<reference evidence="1 3" key="1">
    <citation type="submission" date="2014-07" db="EMBL/GenBank/DDBJ databases">
        <title>Genome of Flavobacterium hydatis DSM 2063.</title>
        <authorList>
            <person name="Pipes S.E."/>
            <person name="Stropko S.J."/>
            <person name="Newman J.D."/>
        </authorList>
    </citation>
    <scope>NUCLEOTIDE SEQUENCE [LARGE SCALE GENOMIC DNA]</scope>
    <source>
        <strain evidence="1 3">DSM 2063</strain>
    </source>
</reference>
<dbReference type="PROSITE" id="PS51257">
    <property type="entry name" value="PROKAR_LIPOPROTEIN"/>
    <property type="match status" value="1"/>
</dbReference>
<dbReference type="Proteomes" id="UP000198424">
    <property type="component" value="Unassembled WGS sequence"/>
</dbReference>
<evidence type="ECO:0008006" key="5">
    <source>
        <dbReference type="Google" id="ProtNLM"/>
    </source>
</evidence>
<dbReference type="EMBL" id="MUGY01000028">
    <property type="protein sequence ID" value="OXA90229.1"/>
    <property type="molecule type" value="Genomic_DNA"/>
</dbReference>
<dbReference type="Proteomes" id="UP000028712">
    <property type="component" value="Unassembled WGS sequence"/>
</dbReference>